<dbReference type="PANTHER" id="PTHR45453">
    <property type="entry name" value="PHOSPHATE REGULON SENSOR PROTEIN PHOR"/>
    <property type="match status" value="1"/>
</dbReference>
<dbReference type="InterPro" id="IPR003594">
    <property type="entry name" value="HATPase_dom"/>
</dbReference>
<comment type="caution">
    <text evidence="9">The sequence shown here is derived from an EMBL/GenBank/DDBJ whole genome shotgun (WGS) entry which is preliminary data.</text>
</comment>
<dbReference type="GO" id="GO:0005886">
    <property type="term" value="C:plasma membrane"/>
    <property type="evidence" value="ECO:0007669"/>
    <property type="project" value="TreeGrafter"/>
</dbReference>
<keyword evidence="5" id="KW-0418">Kinase</keyword>
<feature type="transmembrane region" description="Helical" evidence="7">
    <location>
        <begin position="6"/>
        <end position="26"/>
    </location>
</feature>
<keyword evidence="7" id="KW-1133">Transmembrane helix</keyword>
<dbReference type="EMBL" id="WVHS01000001">
    <property type="protein sequence ID" value="MXV14064.1"/>
    <property type="molecule type" value="Genomic_DNA"/>
</dbReference>
<evidence type="ECO:0000256" key="4">
    <source>
        <dbReference type="ARBA" id="ARBA00022679"/>
    </source>
</evidence>
<evidence type="ECO:0000256" key="6">
    <source>
        <dbReference type="ARBA" id="ARBA00023012"/>
    </source>
</evidence>
<dbReference type="Pfam" id="PF02518">
    <property type="entry name" value="HATPase_c"/>
    <property type="match status" value="1"/>
</dbReference>
<feature type="domain" description="Histidine kinase" evidence="8">
    <location>
        <begin position="282"/>
        <end position="498"/>
    </location>
</feature>
<dbReference type="EC" id="2.7.13.3" evidence="2"/>
<accession>A0A7K1XSY7</accession>
<evidence type="ECO:0000256" key="7">
    <source>
        <dbReference type="SAM" id="Phobius"/>
    </source>
</evidence>
<evidence type="ECO:0000313" key="10">
    <source>
        <dbReference type="Proteomes" id="UP000451233"/>
    </source>
</evidence>
<dbReference type="Proteomes" id="UP000451233">
    <property type="component" value="Unassembled WGS sequence"/>
</dbReference>
<dbReference type="PROSITE" id="PS51257">
    <property type="entry name" value="PROKAR_LIPOPROTEIN"/>
    <property type="match status" value="1"/>
</dbReference>
<dbReference type="SMART" id="SM00388">
    <property type="entry name" value="HisKA"/>
    <property type="match status" value="1"/>
</dbReference>
<dbReference type="SUPFAM" id="SSF55874">
    <property type="entry name" value="ATPase domain of HSP90 chaperone/DNA topoisomerase II/histidine kinase"/>
    <property type="match status" value="1"/>
</dbReference>
<dbReference type="GO" id="GO:0000155">
    <property type="term" value="F:phosphorelay sensor kinase activity"/>
    <property type="evidence" value="ECO:0007669"/>
    <property type="project" value="InterPro"/>
</dbReference>
<organism evidence="9 10">
    <name type="scientific">Hufsiella ginkgonis</name>
    <dbReference type="NCBI Taxonomy" id="2695274"/>
    <lineage>
        <taxon>Bacteria</taxon>
        <taxon>Pseudomonadati</taxon>
        <taxon>Bacteroidota</taxon>
        <taxon>Sphingobacteriia</taxon>
        <taxon>Sphingobacteriales</taxon>
        <taxon>Sphingobacteriaceae</taxon>
        <taxon>Hufsiella</taxon>
    </lineage>
</organism>
<keyword evidence="7" id="KW-0812">Transmembrane</keyword>
<dbReference type="InterPro" id="IPR050351">
    <property type="entry name" value="BphY/WalK/GraS-like"/>
</dbReference>
<evidence type="ECO:0000259" key="8">
    <source>
        <dbReference type="PROSITE" id="PS50109"/>
    </source>
</evidence>
<dbReference type="GO" id="GO:0016036">
    <property type="term" value="P:cellular response to phosphate starvation"/>
    <property type="evidence" value="ECO:0007669"/>
    <property type="project" value="TreeGrafter"/>
</dbReference>
<dbReference type="SMART" id="SM00387">
    <property type="entry name" value="HATPase_c"/>
    <property type="match status" value="1"/>
</dbReference>
<evidence type="ECO:0000256" key="5">
    <source>
        <dbReference type="ARBA" id="ARBA00022777"/>
    </source>
</evidence>
<dbReference type="Pfam" id="PF00512">
    <property type="entry name" value="HisKA"/>
    <property type="match status" value="1"/>
</dbReference>
<name>A0A7K1XSY7_9SPHI</name>
<evidence type="ECO:0000256" key="2">
    <source>
        <dbReference type="ARBA" id="ARBA00012438"/>
    </source>
</evidence>
<keyword evidence="10" id="KW-1185">Reference proteome</keyword>
<dbReference type="InterPro" id="IPR003661">
    <property type="entry name" value="HisK_dim/P_dom"/>
</dbReference>
<dbReference type="PRINTS" id="PR00344">
    <property type="entry name" value="BCTRLSENSOR"/>
</dbReference>
<dbReference type="RefSeq" id="WP_160905070.1">
    <property type="nucleotide sequence ID" value="NZ_WVHS01000001.1"/>
</dbReference>
<dbReference type="InterPro" id="IPR036890">
    <property type="entry name" value="HATPase_C_sf"/>
</dbReference>
<protein>
    <recommendedName>
        <fullName evidence="2">histidine kinase</fullName>
        <ecNumber evidence="2">2.7.13.3</ecNumber>
    </recommendedName>
</protein>
<gene>
    <name evidence="9" type="ORF">GS398_02035</name>
</gene>
<evidence type="ECO:0000256" key="3">
    <source>
        <dbReference type="ARBA" id="ARBA00022553"/>
    </source>
</evidence>
<dbReference type="AlphaFoldDB" id="A0A7K1XSY7"/>
<comment type="catalytic activity">
    <reaction evidence="1">
        <text>ATP + protein L-histidine = ADP + protein N-phospho-L-histidine.</text>
        <dbReference type="EC" id="2.7.13.3"/>
    </reaction>
</comment>
<dbReference type="GO" id="GO:0004721">
    <property type="term" value="F:phosphoprotein phosphatase activity"/>
    <property type="evidence" value="ECO:0007669"/>
    <property type="project" value="TreeGrafter"/>
</dbReference>
<dbReference type="Gene3D" id="3.30.565.10">
    <property type="entry name" value="Histidine kinase-like ATPase, C-terminal domain"/>
    <property type="match status" value="1"/>
</dbReference>
<dbReference type="SUPFAM" id="SSF47384">
    <property type="entry name" value="Homodimeric domain of signal transducing histidine kinase"/>
    <property type="match status" value="1"/>
</dbReference>
<dbReference type="PANTHER" id="PTHR45453:SF1">
    <property type="entry name" value="PHOSPHATE REGULON SENSOR PROTEIN PHOR"/>
    <property type="match status" value="1"/>
</dbReference>
<keyword evidence="6" id="KW-0902">Two-component regulatory system</keyword>
<dbReference type="InterPro" id="IPR005467">
    <property type="entry name" value="His_kinase_dom"/>
</dbReference>
<feature type="transmembrane region" description="Helical" evidence="7">
    <location>
        <begin position="243"/>
        <end position="262"/>
    </location>
</feature>
<proteinExistence type="predicted"/>
<dbReference type="CDD" id="cd00082">
    <property type="entry name" value="HisKA"/>
    <property type="match status" value="1"/>
</dbReference>
<keyword evidence="7" id="KW-0472">Membrane</keyword>
<evidence type="ECO:0000256" key="1">
    <source>
        <dbReference type="ARBA" id="ARBA00000085"/>
    </source>
</evidence>
<dbReference type="InterPro" id="IPR004358">
    <property type="entry name" value="Sig_transdc_His_kin-like_C"/>
</dbReference>
<keyword evidence="4" id="KW-0808">Transferase</keyword>
<keyword evidence="3" id="KW-0597">Phosphoprotein</keyword>
<evidence type="ECO:0000313" key="9">
    <source>
        <dbReference type="EMBL" id="MXV14064.1"/>
    </source>
</evidence>
<dbReference type="Gene3D" id="1.10.287.130">
    <property type="match status" value="1"/>
</dbReference>
<sequence length="498" mass="56031">MSRKVIMITVLMTACSSLLVGLQLYWNFHSYRSTRRSFASESNAALQQAVSRLMNLRRDEFAAQYRAWLADTNLVVISLKYRPHLAGYEFSIRDKAASPGRPPFRIGMPDIAVPGGKLTGTVRQAFIASFTKNLVYQDLQGKTNFFYTDSLGKRLADAFRRDRPDLNRLTGLYRAELSRFDLDFPFVLRVAPYKFRRFSAEDHQSDADSYRTRGYTYGFADPVYSLSAWFPQPGLLLFQKMKGVLLASVLLISITIACYAYTLKTMFSEKKLVRLKDDLVNNMTHELRTPVATIAIAAEAVDDPSTSPASRSNYNAIIRQQAGALSAQIDRILTSMVHQGKSAGFTARPVLFTDLMRQSLEIHQPRIDALNARIATTYPLNDHVVVAADADHLRNALNNLLDNALKYSTQPPEITIALTTGAELLEYRITNQGTAIPPEYHRRIFERFFRIPSAQYQTRGYGLGLSYVAQVVRDHKGSICLESTGSGNTFIIKLPIHV</sequence>
<dbReference type="InterPro" id="IPR036097">
    <property type="entry name" value="HisK_dim/P_sf"/>
</dbReference>
<dbReference type="PROSITE" id="PS50109">
    <property type="entry name" value="HIS_KIN"/>
    <property type="match status" value="1"/>
</dbReference>
<reference evidence="9 10" key="1">
    <citation type="submission" date="2019-11" db="EMBL/GenBank/DDBJ databases">
        <title>Pedobacter sp. HMF7056 Genome sequencing and assembly.</title>
        <authorList>
            <person name="Kang H."/>
            <person name="Kim H."/>
            <person name="Joh K."/>
        </authorList>
    </citation>
    <scope>NUCLEOTIDE SEQUENCE [LARGE SCALE GENOMIC DNA]</scope>
    <source>
        <strain evidence="9 10">HMF7056</strain>
    </source>
</reference>